<dbReference type="InterPro" id="IPR014729">
    <property type="entry name" value="Rossmann-like_a/b/a_fold"/>
</dbReference>
<dbReference type="OrthoDB" id="10252281at2759"/>
<dbReference type="AlphaFoldDB" id="A0A9P6GZD1"/>
<sequence length="480" mass="56162">MCGIFLGEEANEEIIELVGNRGRDFQNTIHYKNLVLFSSVLAIRGEVKQPVVDDDFIFLYNGEIYNDSKSDTVFIKNTIKEVLEKFQTNTINIVEIASEIYQEINKYENELALVVLLGDFIVFFKDDMGRKSLGFDSKFFQISSVGYQNEIDNLYIYIYNLKDTKTQKIKKRSFLTSFYHENFHRIADFVGEKYNFLKYEKNIKNELEETINLPGFNNLMLESTTRNRTNLLDFDNLILESTRKRLIGGDLVVLFSGGIDSNIVTLYLLLTSKSTQKIFLINSSFGNSIDRKNSEESYKRFKDLFPRRCIFLIKLDLDINEMKLRQEYLKRLIYPKTSKMDLNIAAILHYASKEASKYSKVCYLGSGADEIFCGYNKYKEDVSFRDKMLFDIFTNSYHNTTRDDRCISDNNIEPRFIFLDSKILELSFCVEDEKIKNKNILRELLCKYNLEDLAGFKKKAMQFGSGLYKIEKEIYSNKEK</sequence>
<organism evidence="5 6">
    <name type="scientific">Nosema granulosis</name>
    <dbReference type="NCBI Taxonomy" id="83296"/>
    <lineage>
        <taxon>Eukaryota</taxon>
        <taxon>Fungi</taxon>
        <taxon>Fungi incertae sedis</taxon>
        <taxon>Microsporidia</taxon>
        <taxon>Nosematidae</taxon>
        <taxon>Nosema</taxon>
    </lineage>
</organism>
<evidence type="ECO:0000256" key="3">
    <source>
        <dbReference type="ARBA" id="ARBA00022962"/>
    </source>
</evidence>
<dbReference type="PANTHER" id="PTHR45937">
    <property type="entry name" value="ASPARAGINE SYNTHETASE DOMAIN-CONTAINING PROTEIN 1"/>
    <property type="match status" value="1"/>
</dbReference>
<dbReference type="SUPFAM" id="SSF52402">
    <property type="entry name" value="Adenine nucleotide alpha hydrolases-like"/>
    <property type="match status" value="1"/>
</dbReference>
<keyword evidence="1" id="KW-0028">Amino-acid biosynthesis</keyword>
<evidence type="ECO:0000313" key="5">
    <source>
        <dbReference type="EMBL" id="KAF9763961.1"/>
    </source>
</evidence>
<dbReference type="InterPro" id="IPR029055">
    <property type="entry name" value="Ntn_hydrolases_N"/>
</dbReference>
<accession>A0A9P6GZD1</accession>
<name>A0A9P6GZD1_9MICR</name>
<dbReference type="Gene3D" id="3.60.20.10">
    <property type="entry name" value="Glutamine Phosphoribosylpyrophosphate, subunit 1, domain 1"/>
    <property type="match status" value="1"/>
</dbReference>
<keyword evidence="3" id="KW-0315">Glutamine amidotransferase</keyword>
<evidence type="ECO:0000313" key="6">
    <source>
        <dbReference type="Proteomes" id="UP000740883"/>
    </source>
</evidence>
<dbReference type="Pfam" id="PF00733">
    <property type="entry name" value="Asn_synthase"/>
    <property type="match status" value="1"/>
</dbReference>
<keyword evidence="2" id="KW-0061">Asparagine biosynthesis</keyword>
<dbReference type="Proteomes" id="UP000740883">
    <property type="component" value="Unassembled WGS sequence"/>
</dbReference>
<evidence type="ECO:0000256" key="2">
    <source>
        <dbReference type="ARBA" id="ARBA00022888"/>
    </source>
</evidence>
<dbReference type="GO" id="GO:0006529">
    <property type="term" value="P:asparagine biosynthetic process"/>
    <property type="evidence" value="ECO:0007669"/>
    <property type="project" value="UniProtKB-KW"/>
</dbReference>
<feature type="domain" description="Asparagine synthetase" evidence="4">
    <location>
        <begin position="235"/>
        <end position="385"/>
    </location>
</feature>
<protein>
    <submittedName>
        <fullName evidence="5">Asparagine synthetase domain-containing protein</fullName>
    </submittedName>
</protein>
<dbReference type="CDD" id="cd01991">
    <property type="entry name" value="Asn_synthase_B_C"/>
    <property type="match status" value="1"/>
</dbReference>
<dbReference type="GO" id="GO:0004066">
    <property type="term" value="F:asparagine synthase (glutamine-hydrolyzing) activity"/>
    <property type="evidence" value="ECO:0007669"/>
    <property type="project" value="InterPro"/>
</dbReference>
<dbReference type="Gene3D" id="3.40.50.620">
    <property type="entry name" value="HUPs"/>
    <property type="match status" value="1"/>
</dbReference>
<reference evidence="5 6" key="1">
    <citation type="journal article" date="2020" name="Genome Biol. Evol.">
        <title>Comparative genomics of strictly vertically transmitted, feminizing microsporidia endosymbionts of amphipod crustaceans.</title>
        <authorList>
            <person name="Cormier A."/>
            <person name="Chebbi M.A."/>
            <person name="Giraud I."/>
            <person name="Wattier R."/>
            <person name="Teixeira M."/>
            <person name="Gilbert C."/>
            <person name="Rigaud T."/>
            <person name="Cordaux R."/>
        </authorList>
    </citation>
    <scope>NUCLEOTIDE SEQUENCE [LARGE SCALE GENOMIC DNA]</scope>
    <source>
        <strain evidence="5 6">Ou3-Ou53</strain>
    </source>
</reference>
<dbReference type="InterPro" id="IPR051857">
    <property type="entry name" value="Asn_synthetase_domain"/>
</dbReference>
<gene>
    <name evidence="5" type="ORF">NGRA_0939</name>
</gene>
<evidence type="ECO:0000256" key="1">
    <source>
        <dbReference type="ARBA" id="ARBA00022605"/>
    </source>
</evidence>
<comment type="caution">
    <text evidence="5">The sequence shown here is derived from an EMBL/GenBank/DDBJ whole genome shotgun (WGS) entry which is preliminary data.</text>
</comment>
<proteinExistence type="predicted"/>
<dbReference type="EMBL" id="SBJO01000046">
    <property type="protein sequence ID" value="KAF9763961.1"/>
    <property type="molecule type" value="Genomic_DNA"/>
</dbReference>
<dbReference type="PANTHER" id="PTHR45937:SF1">
    <property type="entry name" value="ASPARAGINE SYNTHETASE DOMAIN-CONTAINING PROTEIN 1"/>
    <property type="match status" value="1"/>
</dbReference>
<dbReference type="SUPFAM" id="SSF56235">
    <property type="entry name" value="N-terminal nucleophile aminohydrolases (Ntn hydrolases)"/>
    <property type="match status" value="1"/>
</dbReference>
<evidence type="ECO:0000259" key="4">
    <source>
        <dbReference type="Pfam" id="PF00733"/>
    </source>
</evidence>
<keyword evidence="6" id="KW-1185">Reference proteome</keyword>
<dbReference type="InterPro" id="IPR001962">
    <property type="entry name" value="Asn_synthase"/>
</dbReference>